<sequence>MLARDFLRAVEHPSTNLSLPTPNWVISTTVSPILDIYNVHTYTNNQYNTINHHTNLRNSRLRLETSHRECLSLLASTTMLVSTQDYRLSQETRRHANGWLAKFELKLRVKNRDVWRLTHVVHV</sequence>
<comment type="caution">
    <text evidence="1">The sequence shown here is derived from an EMBL/GenBank/DDBJ whole genome shotgun (WGS) entry which is preliminary data.</text>
</comment>
<organism evidence="1 2">
    <name type="scientific">Stylosanthes scabra</name>
    <dbReference type="NCBI Taxonomy" id="79078"/>
    <lineage>
        <taxon>Eukaryota</taxon>
        <taxon>Viridiplantae</taxon>
        <taxon>Streptophyta</taxon>
        <taxon>Embryophyta</taxon>
        <taxon>Tracheophyta</taxon>
        <taxon>Spermatophyta</taxon>
        <taxon>Magnoliopsida</taxon>
        <taxon>eudicotyledons</taxon>
        <taxon>Gunneridae</taxon>
        <taxon>Pentapetalae</taxon>
        <taxon>rosids</taxon>
        <taxon>fabids</taxon>
        <taxon>Fabales</taxon>
        <taxon>Fabaceae</taxon>
        <taxon>Papilionoideae</taxon>
        <taxon>50 kb inversion clade</taxon>
        <taxon>dalbergioids sensu lato</taxon>
        <taxon>Dalbergieae</taxon>
        <taxon>Pterocarpus clade</taxon>
        <taxon>Stylosanthes</taxon>
    </lineage>
</organism>
<keyword evidence="2" id="KW-1185">Reference proteome</keyword>
<accession>A0ABU6SEN9</accession>
<protein>
    <submittedName>
        <fullName evidence="1">Uncharacterized protein</fullName>
    </submittedName>
</protein>
<dbReference type="EMBL" id="JASCZI010060583">
    <property type="protein sequence ID" value="MED6134258.1"/>
    <property type="molecule type" value="Genomic_DNA"/>
</dbReference>
<gene>
    <name evidence="1" type="ORF">PIB30_035324</name>
</gene>
<reference evidence="1 2" key="1">
    <citation type="journal article" date="2023" name="Plants (Basel)">
        <title>Bridging the Gap: Combining Genomics and Transcriptomics Approaches to Understand Stylosanthes scabra, an Orphan Legume from the Brazilian Caatinga.</title>
        <authorList>
            <person name="Ferreira-Neto J.R.C."/>
            <person name="da Silva M.D."/>
            <person name="Binneck E."/>
            <person name="de Melo N.F."/>
            <person name="da Silva R.H."/>
            <person name="de Melo A.L.T.M."/>
            <person name="Pandolfi V."/>
            <person name="Bustamante F.O."/>
            <person name="Brasileiro-Vidal A.C."/>
            <person name="Benko-Iseppon A.M."/>
        </authorList>
    </citation>
    <scope>NUCLEOTIDE SEQUENCE [LARGE SCALE GENOMIC DNA]</scope>
    <source>
        <tissue evidence="1">Leaves</tissue>
    </source>
</reference>
<evidence type="ECO:0000313" key="1">
    <source>
        <dbReference type="EMBL" id="MED6134258.1"/>
    </source>
</evidence>
<name>A0ABU6SEN9_9FABA</name>
<proteinExistence type="predicted"/>
<evidence type="ECO:0000313" key="2">
    <source>
        <dbReference type="Proteomes" id="UP001341840"/>
    </source>
</evidence>
<dbReference type="Proteomes" id="UP001341840">
    <property type="component" value="Unassembled WGS sequence"/>
</dbReference>